<reference evidence="2" key="2">
    <citation type="submission" date="2015-01" db="EMBL/GenBank/DDBJ databases">
        <authorList>
            <consortium name="NBRP consortium"/>
            <person name="Sawabe T."/>
            <person name="Meirelles P."/>
            <person name="Feng G."/>
            <person name="Sayaka M."/>
            <person name="Hattori M."/>
            <person name="Ohkuma M."/>
        </authorList>
    </citation>
    <scope>NUCLEOTIDE SEQUENCE [LARGE SCALE GENOMIC DNA]</scope>
    <source>
        <strain evidence="2">JCM19232</strain>
    </source>
</reference>
<protein>
    <submittedName>
        <fullName evidence="2">Uncharacterized protein</fullName>
    </submittedName>
</protein>
<evidence type="ECO:0000313" key="2">
    <source>
        <dbReference type="EMBL" id="GAM63816.1"/>
    </source>
</evidence>
<keyword evidence="1" id="KW-1133">Transmembrane helix</keyword>
<gene>
    <name evidence="2" type="ORF">JCM19232_2226</name>
</gene>
<proteinExistence type="predicted"/>
<evidence type="ECO:0000256" key="1">
    <source>
        <dbReference type="SAM" id="Phobius"/>
    </source>
</evidence>
<comment type="caution">
    <text evidence="2">The sequence shown here is derived from an EMBL/GenBank/DDBJ whole genome shotgun (WGS) entry which is preliminary data.</text>
</comment>
<dbReference type="EMBL" id="BBSA01000010">
    <property type="protein sequence ID" value="GAM63816.1"/>
    <property type="molecule type" value="Genomic_DNA"/>
</dbReference>
<organism evidence="2">
    <name type="scientific">Vibrio ishigakensis</name>
    <dbReference type="NCBI Taxonomy" id="1481914"/>
    <lineage>
        <taxon>Bacteria</taxon>
        <taxon>Pseudomonadati</taxon>
        <taxon>Pseudomonadota</taxon>
        <taxon>Gammaproteobacteria</taxon>
        <taxon>Vibrionales</taxon>
        <taxon>Vibrionaceae</taxon>
        <taxon>Vibrio</taxon>
    </lineage>
</organism>
<dbReference type="AlphaFoldDB" id="A0A0B8PBS2"/>
<dbReference type="Proteomes" id="UP000031670">
    <property type="component" value="Unassembled WGS sequence"/>
</dbReference>
<sequence length="48" mass="5268">MQFSKAISLKNKLRGFATTVSLIPSFSCCLIISSVWRSPPLNPDAKLT</sequence>
<reference evidence="2" key="1">
    <citation type="submission" date="2015-01" db="EMBL/GenBank/DDBJ databases">
        <title>Vibrio sp. C5 JCM 19232 whole genome shotgun sequence.</title>
        <authorList>
            <person name="Sawabe T."/>
            <person name="Meirelles P."/>
            <person name="Feng G."/>
            <person name="Sayaka M."/>
            <person name="Hattori M."/>
            <person name="Ohkuma M."/>
        </authorList>
    </citation>
    <scope>NUCLEOTIDE SEQUENCE [LARGE SCALE GENOMIC DNA]</scope>
    <source>
        <strain evidence="2">JCM19232</strain>
    </source>
</reference>
<accession>A0A0B8PBS2</accession>
<feature type="transmembrane region" description="Helical" evidence="1">
    <location>
        <begin position="12"/>
        <end position="36"/>
    </location>
</feature>
<keyword evidence="1" id="KW-0812">Transmembrane</keyword>
<name>A0A0B8PBS2_9VIBR</name>
<keyword evidence="1" id="KW-0472">Membrane</keyword>